<keyword evidence="2" id="KW-1185">Reference proteome</keyword>
<comment type="caution">
    <text evidence="1">The sequence shown here is derived from an EMBL/GenBank/DDBJ whole genome shotgun (WGS) entry which is preliminary data.</text>
</comment>
<gene>
    <name evidence="1" type="ORF">LOK49_LG05G01307</name>
</gene>
<dbReference type="Proteomes" id="UP001060215">
    <property type="component" value="Chromosome 4"/>
</dbReference>
<name>A0ACC0HTV7_9ERIC</name>
<evidence type="ECO:0000313" key="2">
    <source>
        <dbReference type="Proteomes" id="UP001060215"/>
    </source>
</evidence>
<accession>A0ACC0HTV7</accession>
<protein>
    <submittedName>
        <fullName evidence="1">Uncharacterized protein</fullName>
    </submittedName>
</protein>
<dbReference type="EMBL" id="CM045761">
    <property type="protein sequence ID" value="KAI8016489.1"/>
    <property type="molecule type" value="Genomic_DNA"/>
</dbReference>
<evidence type="ECO:0000313" key="1">
    <source>
        <dbReference type="EMBL" id="KAI8016489.1"/>
    </source>
</evidence>
<reference evidence="1 2" key="1">
    <citation type="journal article" date="2022" name="Plant J.">
        <title>Chromosome-level genome of Camellia lanceoleosa provides a valuable resource for understanding genome evolution and self-incompatibility.</title>
        <authorList>
            <person name="Gong W."/>
            <person name="Xiao S."/>
            <person name="Wang L."/>
            <person name="Liao Z."/>
            <person name="Chang Y."/>
            <person name="Mo W."/>
            <person name="Hu G."/>
            <person name="Li W."/>
            <person name="Zhao G."/>
            <person name="Zhu H."/>
            <person name="Hu X."/>
            <person name="Ji K."/>
            <person name="Xiang X."/>
            <person name="Song Q."/>
            <person name="Yuan D."/>
            <person name="Jin S."/>
            <person name="Zhang L."/>
        </authorList>
    </citation>
    <scope>NUCLEOTIDE SEQUENCE [LARGE SCALE GENOMIC DNA]</scope>
    <source>
        <strain evidence="1">SQ_2022a</strain>
    </source>
</reference>
<proteinExistence type="predicted"/>
<organism evidence="1 2">
    <name type="scientific">Camellia lanceoleosa</name>
    <dbReference type="NCBI Taxonomy" id="1840588"/>
    <lineage>
        <taxon>Eukaryota</taxon>
        <taxon>Viridiplantae</taxon>
        <taxon>Streptophyta</taxon>
        <taxon>Embryophyta</taxon>
        <taxon>Tracheophyta</taxon>
        <taxon>Spermatophyta</taxon>
        <taxon>Magnoliopsida</taxon>
        <taxon>eudicotyledons</taxon>
        <taxon>Gunneridae</taxon>
        <taxon>Pentapetalae</taxon>
        <taxon>asterids</taxon>
        <taxon>Ericales</taxon>
        <taxon>Theaceae</taxon>
        <taxon>Camellia</taxon>
    </lineage>
</organism>
<sequence length="117" mass="13243">MDVVLNLIKAINLDISTMGFLMELTILRFSAHDSRRHSSISQHCSICSTRMYPVNIKRVGTSKARYIQEVANQEPQSWAQTASIRPGDNEESEDKVTVGLPRKFCGVRGQLLICYRD</sequence>